<evidence type="ECO:0000256" key="1">
    <source>
        <dbReference type="SAM" id="Phobius"/>
    </source>
</evidence>
<dbReference type="Pfam" id="PF03594">
    <property type="entry name" value="BenE"/>
    <property type="match status" value="1"/>
</dbReference>
<dbReference type="NCBIfam" id="TIGR00843">
    <property type="entry name" value="benE"/>
    <property type="match status" value="1"/>
</dbReference>
<dbReference type="EMBL" id="JBHRYR010000003">
    <property type="protein sequence ID" value="MFC3853415.1"/>
    <property type="molecule type" value="Genomic_DNA"/>
</dbReference>
<evidence type="ECO:0000313" key="2">
    <source>
        <dbReference type="EMBL" id="MFC3853415.1"/>
    </source>
</evidence>
<feature type="transmembrane region" description="Helical" evidence="1">
    <location>
        <begin position="131"/>
        <end position="153"/>
    </location>
</feature>
<feature type="transmembrane region" description="Helical" evidence="1">
    <location>
        <begin position="100"/>
        <end position="125"/>
    </location>
</feature>
<reference evidence="3" key="1">
    <citation type="journal article" date="2019" name="Int. J. Syst. Evol. Microbiol.">
        <title>The Global Catalogue of Microorganisms (GCM) 10K type strain sequencing project: providing services to taxonomists for standard genome sequencing and annotation.</title>
        <authorList>
            <consortium name="The Broad Institute Genomics Platform"/>
            <consortium name="The Broad Institute Genome Sequencing Center for Infectious Disease"/>
            <person name="Wu L."/>
            <person name="Ma J."/>
        </authorList>
    </citation>
    <scope>NUCLEOTIDE SEQUENCE [LARGE SCALE GENOMIC DNA]</scope>
    <source>
        <strain evidence="3">IBRC 10765</strain>
    </source>
</reference>
<protein>
    <submittedName>
        <fullName evidence="2">Benzoate/H(+) symporter BenE family transporter</fullName>
    </submittedName>
</protein>
<feature type="transmembrane region" description="Helical" evidence="1">
    <location>
        <begin position="160"/>
        <end position="177"/>
    </location>
</feature>
<keyword evidence="1" id="KW-0812">Transmembrane</keyword>
<feature type="transmembrane region" description="Helical" evidence="1">
    <location>
        <begin position="218"/>
        <end position="238"/>
    </location>
</feature>
<feature type="transmembrane region" description="Helical" evidence="1">
    <location>
        <begin position="331"/>
        <end position="352"/>
    </location>
</feature>
<keyword evidence="1" id="KW-0472">Membrane</keyword>
<feature type="transmembrane region" description="Helical" evidence="1">
    <location>
        <begin position="20"/>
        <end position="46"/>
    </location>
</feature>
<proteinExistence type="predicted"/>
<feature type="transmembrane region" description="Helical" evidence="1">
    <location>
        <begin position="58"/>
        <end position="79"/>
    </location>
</feature>
<accession>A0ABV7ZYU3</accession>
<dbReference type="PANTHER" id="PTHR30199">
    <property type="entry name" value="MFS FAMILY TRANSPORTER, PREDICTED SUBSTRATE BENZOATE"/>
    <property type="match status" value="1"/>
</dbReference>
<sequence length="397" mass="41694">MPNSPQSAAQRPMHLKDVSVSALVSGFVAVLVGYTSAAVIIFQAVANAGGGPEIVTSWFLALGVGMGITSIGLTLRFRAPVLTAWSTPGAALLVTSMADFSYAAAIGAFVFSACLITLVGITGWFERLMNRIPQAIAAAMLAGVLLQFGLGVFQAMEQQWILVVLLFLVYLVAKRTLPRYAIPLVLVIGMAAAWAMGLLSFATVEWQLAKPVFTKPEWSLGALISIGVPLFIVTMASQNMPGVATMRASGYATPVSPAITWTGLATLLLAPFGAFALNLAAISAAICMSEETHPDRNRRYVATLSAGFFYLLTGLLAGTMAALFYAFPEALVLAIAGLALLATIGNSLALALREETVREAALITFLVTASGVTLFSVGSAFWGLVAGLMAWYLASVR</sequence>
<evidence type="ECO:0000313" key="3">
    <source>
        <dbReference type="Proteomes" id="UP001595617"/>
    </source>
</evidence>
<feature type="transmembrane region" description="Helical" evidence="1">
    <location>
        <begin position="364"/>
        <end position="394"/>
    </location>
</feature>
<dbReference type="Proteomes" id="UP001595617">
    <property type="component" value="Unassembled WGS sequence"/>
</dbReference>
<dbReference type="PANTHER" id="PTHR30199:SF0">
    <property type="entry name" value="INNER MEMBRANE PROTEIN YDCO"/>
    <property type="match status" value="1"/>
</dbReference>
<keyword evidence="1" id="KW-1133">Transmembrane helix</keyword>
<organism evidence="2 3">
    <name type="scientific">Saccharospirillum mangrovi</name>
    <dbReference type="NCBI Taxonomy" id="2161747"/>
    <lineage>
        <taxon>Bacteria</taxon>
        <taxon>Pseudomonadati</taxon>
        <taxon>Pseudomonadota</taxon>
        <taxon>Gammaproteobacteria</taxon>
        <taxon>Oceanospirillales</taxon>
        <taxon>Saccharospirillaceae</taxon>
        <taxon>Saccharospirillum</taxon>
    </lineage>
</organism>
<dbReference type="RefSeq" id="WP_380696546.1">
    <property type="nucleotide sequence ID" value="NZ_JBHRYR010000003.1"/>
</dbReference>
<gene>
    <name evidence="2" type="ORF">ACFOOG_11275</name>
</gene>
<dbReference type="InterPro" id="IPR004711">
    <property type="entry name" value="Benzoate_Transporter"/>
</dbReference>
<keyword evidence="3" id="KW-1185">Reference proteome</keyword>
<feature type="transmembrane region" description="Helical" evidence="1">
    <location>
        <begin position="300"/>
        <end position="325"/>
    </location>
</feature>
<name>A0ABV7ZYU3_9GAMM</name>
<feature type="transmembrane region" description="Helical" evidence="1">
    <location>
        <begin position="258"/>
        <end position="288"/>
    </location>
</feature>
<comment type="caution">
    <text evidence="2">The sequence shown here is derived from an EMBL/GenBank/DDBJ whole genome shotgun (WGS) entry which is preliminary data.</text>
</comment>
<feature type="transmembrane region" description="Helical" evidence="1">
    <location>
        <begin position="183"/>
        <end position="206"/>
    </location>
</feature>